<sequence>MKLFKSLSILLLVLCSCATFAQVQVTGTIIDTGNTPIIGATILLKNAENTFGKLTDKSGKFEIDAPSGNYDIEVRYLGLQSYKNTIEISDGSTFDVGTIQLEEGTEQLQSVEVVGRARTDYNSDYSFSSTKVAIKNRELPQAVSTITKELINDRQAFQIADAIKNSSSVTHTGFYNHFNIRGIIQAEDGQLINGMRTRQYYFLQPITSHIERAEVIKGPSSVTFSSVDPGGSVNLVTKKPLKEKRNEVSATVGSFGTLRATADFTGPLNDSGTLLYRFNTAVQEARSFRDLVQNNQFLITPSITFLPNSTTALNVEMIYSSGVGNLDRGQPLFGPINGQFDLKSTDISTNVGAANDFYSSKEFMVISNFSKEITDHIGFNASYMKQTWEEDLAEHRVAGSAAVDIDGNAIPTLAELRYVERQQFWITDNYTAYINFDIENDSFTNKLLVGYDGSRWERTIGGASNGARRYRRLNGTATSFDPAEAAQFETIDINGVTAPRPNVDHFNLADPNNTARETSGYITSEFAIPANLTTSSGIYIQNQFKIGKFSALLNLRYDWYEDIFDYKSNNEESNKNEAFIPRIGLTYEATENISVYGSYVEGFQPQSNTVTLSPATEDFFWAGSPASFDPLESDNIEFGAKGEFLGGKVIVNAAVYQITQKNLLQQDPNDESVLTERGEQRSRGFEWDLTGYVLPNFQVSASYAFIDAEIIEDDDPALIGERIGGAPEHSANFWGRYDFTHGALKNIGVGFGTEYRGDRLSWYGDRIELPSYTIFDAAVYYRPSGIDMQIALKLNNLLDETYWNGALNATRLFPGAPRNVLLTTTYKF</sequence>
<dbReference type="EMBL" id="VLNR01000026">
    <property type="protein sequence ID" value="TSE08101.1"/>
    <property type="molecule type" value="Genomic_DNA"/>
</dbReference>
<dbReference type="Gene3D" id="2.170.130.10">
    <property type="entry name" value="TonB-dependent receptor, plug domain"/>
    <property type="match status" value="1"/>
</dbReference>
<feature type="signal peptide" evidence="16">
    <location>
        <begin position="1"/>
        <end position="21"/>
    </location>
</feature>
<dbReference type="InterPro" id="IPR010105">
    <property type="entry name" value="TonB_sidphr_rcpt"/>
</dbReference>
<evidence type="ECO:0000256" key="1">
    <source>
        <dbReference type="ARBA" id="ARBA00004571"/>
    </source>
</evidence>
<reference evidence="19 20" key="1">
    <citation type="submission" date="2019-07" db="EMBL/GenBank/DDBJ databases">
        <title>The draft genome sequence of Aquimarina algiphila M91.</title>
        <authorList>
            <person name="Meng X."/>
        </authorList>
    </citation>
    <scope>NUCLEOTIDE SEQUENCE [LARGE SCALE GENOMIC DNA]</scope>
    <source>
        <strain evidence="19 20">M91</strain>
    </source>
</reference>
<dbReference type="Pfam" id="PF13715">
    <property type="entry name" value="CarbopepD_reg_2"/>
    <property type="match status" value="1"/>
</dbReference>
<dbReference type="Pfam" id="PF07715">
    <property type="entry name" value="Plug"/>
    <property type="match status" value="1"/>
</dbReference>
<dbReference type="Gene3D" id="2.40.170.20">
    <property type="entry name" value="TonB-dependent receptor, beta-barrel domain"/>
    <property type="match status" value="1"/>
</dbReference>
<evidence type="ECO:0000256" key="7">
    <source>
        <dbReference type="ARBA" id="ARBA00022729"/>
    </source>
</evidence>
<dbReference type="InterPro" id="IPR000531">
    <property type="entry name" value="Beta-barrel_TonB"/>
</dbReference>
<keyword evidence="6 14" id="KW-0812">Transmembrane</keyword>
<evidence type="ECO:0000256" key="9">
    <source>
        <dbReference type="ARBA" id="ARBA00023065"/>
    </source>
</evidence>
<dbReference type="Gene3D" id="2.60.40.1120">
    <property type="entry name" value="Carboxypeptidase-like, regulatory domain"/>
    <property type="match status" value="1"/>
</dbReference>
<comment type="similarity">
    <text evidence="2 14 15">Belongs to the TonB-dependent receptor family.</text>
</comment>
<keyword evidence="11 14" id="KW-0472">Membrane</keyword>
<dbReference type="PROSITE" id="PS51257">
    <property type="entry name" value="PROKAR_LIPOPROTEIN"/>
    <property type="match status" value="1"/>
</dbReference>
<protein>
    <submittedName>
        <fullName evidence="19">TonB-dependent receptor</fullName>
    </submittedName>
</protein>
<dbReference type="InterPro" id="IPR008969">
    <property type="entry name" value="CarboxyPept-like_regulatory"/>
</dbReference>
<dbReference type="CDD" id="cd01347">
    <property type="entry name" value="ligand_gated_channel"/>
    <property type="match status" value="1"/>
</dbReference>
<evidence type="ECO:0000259" key="18">
    <source>
        <dbReference type="Pfam" id="PF07715"/>
    </source>
</evidence>
<dbReference type="SUPFAM" id="SSF56935">
    <property type="entry name" value="Porins"/>
    <property type="match status" value="1"/>
</dbReference>
<evidence type="ECO:0000256" key="14">
    <source>
        <dbReference type="PROSITE-ProRule" id="PRU01360"/>
    </source>
</evidence>
<keyword evidence="9" id="KW-0406">Ion transport</keyword>
<keyword evidence="20" id="KW-1185">Reference proteome</keyword>
<dbReference type="PANTHER" id="PTHR32552">
    <property type="entry name" value="FERRICHROME IRON RECEPTOR-RELATED"/>
    <property type="match status" value="1"/>
</dbReference>
<organism evidence="19 20">
    <name type="scientific">Aquimarina algiphila</name>
    <dbReference type="NCBI Taxonomy" id="2047982"/>
    <lineage>
        <taxon>Bacteria</taxon>
        <taxon>Pseudomonadati</taxon>
        <taxon>Bacteroidota</taxon>
        <taxon>Flavobacteriia</taxon>
        <taxon>Flavobacteriales</taxon>
        <taxon>Flavobacteriaceae</taxon>
        <taxon>Aquimarina</taxon>
    </lineage>
</organism>
<evidence type="ECO:0000256" key="6">
    <source>
        <dbReference type="ARBA" id="ARBA00022692"/>
    </source>
</evidence>
<evidence type="ECO:0000313" key="19">
    <source>
        <dbReference type="EMBL" id="TSE08101.1"/>
    </source>
</evidence>
<dbReference type="PANTHER" id="PTHR32552:SF68">
    <property type="entry name" value="FERRICHROME OUTER MEMBRANE TRANSPORTER_PHAGE RECEPTOR"/>
    <property type="match status" value="1"/>
</dbReference>
<gene>
    <name evidence="19" type="ORF">FOF46_13670</name>
</gene>
<evidence type="ECO:0000256" key="5">
    <source>
        <dbReference type="ARBA" id="ARBA00022496"/>
    </source>
</evidence>
<evidence type="ECO:0000256" key="3">
    <source>
        <dbReference type="ARBA" id="ARBA00022448"/>
    </source>
</evidence>
<keyword evidence="5" id="KW-0410">Iron transport</keyword>
<evidence type="ECO:0000256" key="10">
    <source>
        <dbReference type="ARBA" id="ARBA00023077"/>
    </source>
</evidence>
<keyword evidence="8" id="KW-0408">Iron</keyword>
<dbReference type="NCBIfam" id="TIGR01783">
    <property type="entry name" value="TonB-siderophor"/>
    <property type="match status" value="1"/>
</dbReference>
<dbReference type="GO" id="GO:0038023">
    <property type="term" value="F:signaling receptor activity"/>
    <property type="evidence" value="ECO:0007669"/>
    <property type="project" value="InterPro"/>
</dbReference>
<comment type="caution">
    <text evidence="19">The sequence shown here is derived from an EMBL/GenBank/DDBJ whole genome shotgun (WGS) entry which is preliminary data.</text>
</comment>
<dbReference type="PROSITE" id="PS52016">
    <property type="entry name" value="TONB_DEPENDENT_REC_3"/>
    <property type="match status" value="1"/>
</dbReference>
<evidence type="ECO:0000256" key="15">
    <source>
        <dbReference type="RuleBase" id="RU003357"/>
    </source>
</evidence>
<keyword evidence="12 19" id="KW-0675">Receptor</keyword>
<evidence type="ECO:0000259" key="17">
    <source>
        <dbReference type="Pfam" id="PF00593"/>
    </source>
</evidence>
<dbReference type="GO" id="GO:0009279">
    <property type="term" value="C:cell outer membrane"/>
    <property type="evidence" value="ECO:0007669"/>
    <property type="project" value="UniProtKB-SubCell"/>
</dbReference>
<evidence type="ECO:0000256" key="13">
    <source>
        <dbReference type="ARBA" id="ARBA00023237"/>
    </source>
</evidence>
<proteinExistence type="inferred from homology"/>
<dbReference type="GO" id="GO:0015344">
    <property type="term" value="F:siderophore uptake transmembrane transporter activity"/>
    <property type="evidence" value="ECO:0007669"/>
    <property type="project" value="TreeGrafter"/>
</dbReference>
<evidence type="ECO:0000256" key="2">
    <source>
        <dbReference type="ARBA" id="ARBA00009810"/>
    </source>
</evidence>
<accession>A0A554VJP3</accession>
<keyword evidence="7 16" id="KW-0732">Signal</keyword>
<dbReference type="GO" id="GO:0015891">
    <property type="term" value="P:siderophore transport"/>
    <property type="evidence" value="ECO:0007669"/>
    <property type="project" value="InterPro"/>
</dbReference>
<evidence type="ECO:0000256" key="4">
    <source>
        <dbReference type="ARBA" id="ARBA00022452"/>
    </source>
</evidence>
<dbReference type="Pfam" id="PF00593">
    <property type="entry name" value="TonB_dep_Rec_b-barrel"/>
    <property type="match status" value="1"/>
</dbReference>
<evidence type="ECO:0000256" key="11">
    <source>
        <dbReference type="ARBA" id="ARBA00023136"/>
    </source>
</evidence>
<feature type="domain" description="TonB-dependent receptor plug" evidence="18">
    <location>
        <begin position="136"/>
        <end position="231"/>
    </location>
</feature>
<name>A0A554VJP3_9FLAO</name>
<evidence type="ECO:0000256" key="8">
    <source>
        <dbReference type="ARBA" id="ARBA00023004"/>
    </source>
</evidence>
<dbReference type="AlphaFoldDB" id="A0A554VJP3"/>
<dbReference type="InterPro" id="IPR036942">
    <property type="entry name" value="Beta-barrel_TonB_sf"/>
</dbReference>
<keyword evidence="4 14" id="KW-1134">Transmembrane beta strand</keyword>
<feature type="domain" description="TonB-dependent receptor-like beta-barrel" evidence="17">
    <location>
        <begin position="417"/>
        <end position="797"/>
    </location>
</feature>
<dbReference type="OrthoDB" id="9775095at2"/>
<dbReference type="InterPro" id="IPR039426">
    <property type="entry name" value="TonB-dep_rcpt-like"/>
</dbReference>
<keyword evidence="10 15" id="KW-0798">TonB box</keyword>
<dbReference type="InterPro" id="IPR012910">
    <property type="entry name" value="Plug_dom"/>
</dbReference>
<dbReference type="InterPro" id="IPR037066">
    <property type="entry name" value="Plug_dom_sf"/>
</dbReference>
<comment type="subcellular location">
    <subcellularLocation>
        <location evidence="1 14">Cell outer membrane</location>
        <topology evidence="1 14">Multi-pass membrane protein</topology>
    </subcellularLocation>
</comment>
<dbReference type="SUPFAM" id="SSF49464">
    <property type="entry name" value="Carboxypeptidase regulatory domain-like"/>
    <property type="match status" value="1"/>
</dbReference>
<dbReference type="RefSeq" id="WP_143916806.1">
    <property type="nucleotide sequence ID" value="NZ_CANMIK010000015.1"/>
</dbReference>
<evidence type="ECO:0000256" key="16">
    <source>
        <dbReference type="SAM" id="SignalP"/>
    </source>
</evidence>
<evidence type="ECO:0000313" key="20">
    <source>
        <dbReference type="Proteomes" id="UP000318833"/>
    </source>
</evidence>
<evidence type="ECO:0000256" key="12">
    <source>
        <dbReference type="ARBA" id="ARBA00023170"/>
    </source>
</evidence>
<feature type="chain" id="PRO_5022131176" evidence="16">
    <location>
        <begin position="22"/>
        <end position="828"/>
    </location>
</feature>
<keyword evidence="13 14" id="KW-0998">Cell outer membrane</keyword>
<dbReference type="Proteomes" id="UP000318833">
    <property type="component" value="Unassembled WGS sequence"/>
</dbReference>
<keyword evidence="3 14" id="KW-0813">Transport</keyword>